<proteinExistence type="predicted"/>
<dbReference type="EMBL" id="JAMQYH010000005">
    <property type="protein sequence ID" value="KAJ1686646.1"/>
    <property type="molecule type" value="Genomic_DNA"/>
</dbReference>
<accession>A0A9Q0C3K9</accession>
<evidence type="ECO:0008006" key="6">
    <source>
        <dbReference type="Google" id="ProtNLM"/>
    </source>
</evidence>
<dbReference type="Pfam" id="PF04859">
    <property type="entry name" value="DUF641"/>
    <property type="match status" value="1"/>
</dbReference>
<dbReference type="InterPro" id="IPR040225">
    <property type="entry name" value="GIL1-like"/>
</dbReference>
<evidence type="ECO:0000313" key="5">
    <source>
        <dbReference type="Proteomes" id="UP001151287"/>
    </source>
</evidence>
<feature type="coiled-coil region" evidence="1">
    <location>
        <begin position="126"/>
        <end position="160"/>
    </location>
</feature>
<feature type="domain" description="DUF641" evidence="2">
    <location>
        <begin position="53"/>
        <end position="165"/>
    </location>
</feature>
<dbReference type="Pfam" id="PF24994">
    <property type="entry name" value="GIL1_IRKI_C"/>
    <property type="match status" value="1"/>
</dbReference>
<organism evidence="4 5">
    <name type="scientific">Rhynchospora breviuscula</name>
    <dbReference type="NCBI Taxonomy" id="2022672"/>
    <lineage>
        <taxon>Eukaryota</taxon>
        <taxon>Viridiplantae</taxon>
        <taxon>Streptophyta</taxon>
        <taxon>Embryophyta</taxon>
        <taxon>Tracheophyta</taxon>
        <taxon>Spermatophyta</taxon>
        <taxon>Magnoliopsida</taxon>
        <taxon>Liliopsida</taxon>
        <taxon>Poales</taxon>
        <taxon>Cyperaceae</taxon>
        <taxon>Cyperoideae</taxon>
        <taxon>Rhynchosporeae</taxon>
        <taxon>Rhynchospora</taxon>
    </lineage>
</organism>
<keyword evidence="1" id="KW-0175">Coiled coil</keyword>
<evidence type="ECO:0000259" key="2">
    <source>
        <dbReference type="Pfam" id="PF04859"/>
    </source>
</evidence>
<evidence type="ECO:0000313" key="4">
    <source>
        <dbReference type="EMBL" id="KAJ1686646.1"/>
    </source>
</evidence>
<keyword evidence="5" id="KW-1185">Reference proteome</keyword>
<dbReference type="GO" id="GO:0009959">
    <property type="term" value="P:negative gravitropism"/>
    <property type="evidence" value="ECO:0007669"/>
    <property type="project" value="InterPro"/>
</dbReference>
<comment type="caution">
    <text evidence="4">The sequence shown here is derived from an EMBL/GenBank/DDBJ whole genome shotgun (WGS) entry which is preliminary data.</text>
</comment>
<name>A0A9Q0C3K9_9POAL</name>
<evidence type="ECO:0000256" key="1">
    <source>
        <dbReference type="SAM" id="Coils"/>
    </source>
</evidence>
<dbReference type="PANTHER" id="PTHR31161">
    <property type="entry name" value="PROTEIN GRAVITROPIC IN THE LIGHT 1"/>
    <property type="match status" value="1"/>
</dbReference>
<dbReference type="OrthoDB" id="1915848at2759"/>
<sequence>METTAPRAAKSSLNVIFRISDICKCKLSSVVVPPVSLNPKPISQKEIHPAFSEEEAILLKLLDSISSLKLAYVQHQQAHIPYDQNKIRNSDKLIFSQLESLSKLESLYNEKLINKPKSQTSVGLKIKEHEKLLVVLQSIVQDKESEIDRLRLELCELERENSVLKDMVEKNPSCVRRLNLVNRELTPNLFAEAVNFASRSVHDFTKPLISLMQVSGWDLDSAVRCMHRETVFHERSHKKYAFDAYISRVMLSGVRGEFFLMDHFDRVMSFLDPFEALINDPHSDFSMFCQEKYLDAIPKEMEDSFFGNLDHRVFLMSGGHPRTPFYEAFVKMARWIWALKMMSLTFIPKAEMFYAREMDWFEDDFMESVVAELTPNSGETAKVGFTVMPGFKIGEAVVRCRVYLSKS</sequence>
<protein>
    <recommendedName>
        <fullName evidence="6">DUF641 domain-containing protein</fullName>
    </recommendedName>
</protein>
<dbReference type="GO" id="GO:0009639">
    <property type="term" value="P:response to red or far red light"/>
    <property type="evidence" value="ECO:0007669"/>
    <property type="project" value="InterPro"/>
</dbReference>
<feature type="domain" description="GIL1/IRKI C-terminal" evidence="3">
    <location>
        <begin position="352"/>
        <end position="403"/>
    </location>
</feature>
<gene>
    <name evidence="4" type="ORF">LUZ63_018036</name>
</gene>
<dbReference type="InterPro" id="IPR056813">
    <property type="entry name" value="GIL1_IRKI_C"/>
</dbReference>
<evidence type="ECO:0000259" key="3">
    <source>
        <dbReference type="Pfam" id="PF24994"/>
    </source>
</evidence>
<dbReference type="AlphaFoldDB" id="A0A9Q0C3K9"/>
<dbReference type="Proteomes" id="UP001151287">
    <property type="component" value="Unassembled WGS sequence"/>
</dbReference>
<reference evidence="4" key="1">
    <citation type="journal article" date="2022" name="Cell">
        <title>Repeat-based holocentromeres influence genome architecture and karyotype evolution.</title>
        <authorList>
            <person name="Hofstatter P.G."/>
            <person name="Thangavel G."/>
            <person name="Lux T."/>
            <person name="Neumann P."/>
            <person name="Vondrak T."/>
            <person name="Novak P."/>
            <person name="Zhang M."/>
            <person name="Costa L."/>
            <person name="Castellani M."/>
            <person name="Scott A."/>
            <person name="Toegelov H."/>
            <person name="Fuchs J."/>
            <person name="Mata-Sucre Y."/>
            <person name="Dias Y."/>
            <person name="Vanzela A.L.L."/>
            <person name="Huettel B."/>
            <person name="Almeida C.C.S."/>
            <person name="Simkova H."/>
            <person name="Souza G."/>
            <person name="Pedrosa-Harand A."/>
            <person name="Macas J."/>
            <person name="Mayer K.F.X."/>
            <person name="Houben A."/>
            <person name="Marques A."/>
        </authorList>
    </citation>
    <scope>NUCLEOTIDE SEQUENCE</scope>
    <source>
        <strain evidence="4">RhyBre1mFocal</strain>
    </source>
</reference>
<dbReference type="InterPro" id="IPR006943">
    <property type="entry name" value="DUF641_pln"/>
</dbReference>